<feature type="compositionally biased region" description="Basic and acidic residues" evidence="1">
    <location>
        <begin position="1"/>
        <end position="12"/>
    </location>
</feature>
<accession>A0ABU6SG38</accession>
<gene>
    <name evidence="2" type="ORF">PIB30_042442</name>
</gene>
<sequence>MALARPRGELGHIRPKLPSSMAPPHPSYGEPARLAPPRIALARPHGELGHIRPKRPRSMAPPHPLLARPHSPRIRAMALHDSQKEVNGRKGEREARHTTHPEIPVIGEVTTRKSLIQGVPYSKRLQLSKEALLVLKEALFVRRIGDTFKMDDNLTSPAIPIDDGELALERTELGHTVIEVAPRTTTAQEHEADFNDESDSYESS</sequence>
<protein>
    <submittedName>
        <fullName evidence="2">Uncharacterized protein</fullName>
    </submittedName>
</protein>
<dbReference type="Proteomes" id="UP001341840">
    <property type="component" value="Unassembled WGS sequence"/>
</dbReference>
<reference evidence="2 3" key="1">
    <citation type="journal article" date="2023" name="Plants (Basel)">
        <title>Bridging the Gap: Combining Genomics and Transcriptomics Approaches to Understand Stylosanthes scabra, an Orphan Legume from the Brazilian Caatinga.</title>
        <authorList>
            <person name="Ferreira-Neto J.R.C."/>
            <person name="da Silva M.D."/>
            <person name="Binneck E."/>
            <person name="de Melo N.F."/>
            <person name="da Silva R.H."/>
            <person name="de Melo A.L.T.M."/>
            <person name="Pandolfi V."/>
            <person name="Bustamante F.O."/>
            <person name="Brasileiro-Vidal A.C."/>
            <person name="Benko-Iseppon A.M."/>
        </authorList>
    </citation>
    <scope>NUCLEOTIDE SEQUENCE [LARGE SCALE GENOMIC DNA]</scope>
    <source>
        <tissue evidence="2">Leaves</tissue>
    </source>
</reference>
<proteinExistence type="predicted"/>
<evidence type="ECO:0000313" key="3">
    <source>
        <dbReference type="Proteomes" id="UP001341840"/>
    </source>
</evidence>
<organism evidence="2 3">
    <name type="scientific">Stylosanthes scabra</name>
    <dbReference type="NCBI Taxonomy" id="79078"/>
    <lineage>
        <taxon>Eukaryota</taxon>
        <taxon>Viridiplantae</taxon>
        <taxon>Streptophyta</taxon>
        <taxon>Embryophyta</taxon>
        <taxon>Tracheophyta</taxon>
        <taxon>Spermatophyta</taxon>
        <taxon>Magnoliopsida</taxon>
        <taxon>eudicotyledons</taxon>
        <taxon>Gunneridae</taxon>
        <taxon>Pentapetalae</taxon>
        <taxon>rosids</taxon>
        <taxon>fabids</taxon>
        <taxon>Fabales</taxon>
        <taxon>Fabaceae</taxon>
        <taxon>Papilionoideae</taxon>
        <taxon>50 kb inversion clade</taxon>
        <taxon>dalbergioids sensu lato</taxon>
        <taxon>Dalbergieae</taxon>
        <taxon>Pterocarpus clade</taxon>
        <taxon>Stylosanthes</taxon>
    </lineage>
</organism>
<evidence type="ECO:0000313" key="2">
    <source>
        <dbReference type="EMBL" id="MED6135034.1"/>
    </source>
</evidence>
<name>A0ABU6SG38_9FABA</name>
<evidence type="ECO:0000256" key="1">
    <source>
        <dbReference type="SAM" id="MobiDB-lite"/>
    </source>
</evidence>
<feature type="compositionally biased region" description="Acidic residues" evidence="1">
    <location>
        <begin position="194"/>
        <end position="204"/>
    </location>
</feature>
<feature type="region of interest" description="Disordered" evidence="1">
    <location>
        <begin position="184"/>
        <end position="204"/>
    </location>
</feature>
<comment type="caution">
    <text evidence="2">The sequence shown here is derived from an EMBL/GenBank/DDBJ whole genome shotgun (WGS) entry which is preliminary data.</text>
</comment>
<feature type="region of interest" description="Disordered" evidence="1">
    <location>
        <begin position="1"/>
        <end position="33"/>
    </location>
</feature>
<dbReference type="EMBL" id="JASCZI010060656">
    <property type="protein sequence ID" value="MED6135034.1"/>
    <property type="molecule type" value="Genomic_DNA"/>
</dbReference>
<keyword evidence="3" id="KW-1185">Reference proteome</keyword>